<dbReference type="PROSITE" id="PS00211">
    <property type="entry name" value="ABC_TRANSPORTER_1"/>
    <property type="match status" value="1"/>
</dbReference>
<dbReference type="AlphaFoldDB" id="A0A2D3WK88"/>
<sequence length="237" mass="26298">MLHVADLTCQILKNVSFALEEGKNLTILGNNGSGKTTLARALCHLIPSESVFWEGKKIGDIAPHLRSQVINYVPTLLDIYDEYLSVGDYLDLNCFDGNDPRMREEILGVLEIDHLKHSPCQSLSSGESSLLLIAGAILHCAAYTILDEPTANLDQAKKVKIYRLLKNGSYFQNTIIITHDLNLAYKLGYDVLYLEEGSVRFFGSCGDFFDPSRLEGCFGNAVQNIGGNFVVNYDEVR</sequence>
<dbReference type="PANTHER" id="PTHR43850:SF2">
    <property type="entry name" value="ABC TRANSPORTER ATP-BINDING PROTEIN MA_4021-RELATED"/>
    <property type="match status" value="1"/>
</dbReference>
<name>A0A2D3WK88_9BACT</name>
<feature type="domain" description="ABC transporter" evidence="3">
    <location>
        <begin position="2"/>
        <end position="221"/>
    </location>
</feature>
<dbReference type="InterPro" id="IPR017871">
    <property type="entry name" value="ABC_transporter-like_CS"/>
</dbReference>
<evidence type="ECO:0000259" key="3">
    <source>
        <dbReference type="PROSITE" id="PS50893"/>
    </source>
</evidence>
<evidence type="ECO:0000313" key="5">
    <source>
        <dbReference type="Proteomes" id="UP000228859"/>
    </source>
</evidence>
<dbReference type="GO" id="GO:0005524">
    <property type="term" value="F:ATP binding"/>
    <property type="evidence" value="ECO:0007669"/>
    <property type="project" value="UniProtKB-KW"/>
</dbReference>
<keyword evidence="1" id="KW-0547">Nucleotide-binding</keyword>
<dbReference type="Proteomes" id="UP000228859">
    <property type="component" value="Unassembled WGS sequence"/>
</dbReference>
<dbReference type="Pfam" id="PF00005">
    <property type="entry name" value="ABC_tran"/>
    <property type="match status" value="1"/>
</dbReference>
<evidence type="ECO:0000313" key="4">
    <source>
        <dbReference type="EMBL" id="DAB39450.1"/>
    </source>
</evidence>
<dbReference type="GO" id="GO:0016887">
    <property type="term" value="F:ATP hydrolysis activity"/>
    <property type="evidence" value="ECO:0007669"/>
    <property type="project" value="InterPro"/>
</dbReference>
<evidence type="ECO:0000256" key="2">
    <source>
        <dbReference type="ARBA" id="ARBA00022840"/>
    </source>
</evidence>
<dbReference type="InterPro" id="IPR027417">
    <property type="entry name" value="P-loop_NTPase"/>
</dbReference>
<organism evidence="4 5">
    <name type="scientific">Sulfuricurvum kujiense</name>
    <dbReference type="NCBI Taxonomy" id="148813"/>
    <lineage>
        <taxon>Bacteria</taxon>
        <taxon>Pseudomonadati</taxon>
        <taxon>Campylobacterota</taxon>
        <taxon>Epsilonproteobacteria</taxon>
        <taxon>Campylobacterales</taxon>
        <taxon>Sulfurimonadaceae</taxon>
        <taxon>Sulfuricurvum</taxon>
    </lineage>
</organism>
<dbReference type="EMBL" id="DLUI01000011">
    <property type="protein sequence ID" value="DAB39450.1"/>
    <property type="molecule type" value="Genomic_DNA"/>
</dbReference>
<comment type="caution">
    <text evidence="4">The sequence shown here is derived from an EMBL/GenBank/DDBJ whole genome shotgun (WGS) entry which is preliminary data.</text>
</comment>
<dbReference type="PROSITE" id="PS50893">
    <property type="entry name" value="ABC_TRANSPORTER_2"/>
    <property type="match status" value="1"/>
</dbReference>
<dbReference type="SUPFAM" id="SSF52540">
    <property type="entry name" value="P-loop containing nucleoside triphosphate hydrolases"/>
    <property type="match status" value="1"/>
</dbReference>
<keyword evidence="2" id="KW-0067">ATP-binding</keyword>
<dbReference type="RefSeq" id="WP_294897253.1">
    <property type="nucleotide sequence ID" value="NZ_DLUI01000011.1"/>
</dbReference>
<protein>
    <recommendedName>
        <fullName evidence="3">ABC transporter domain-containing protein</fullName>
    </recommendedName>
</protein>
<dbReference type="PANTHER" id="PTHR43850">
    <property type="entry name" value="ABC TRANSPORTER ATP-BINDING PROTEIN MA_4021-RELATED"/>
    <property type="match status" value="1"/>
</dbReference>
<gene>
    <name evidence="4" type="ORF">CFH83_00640</name>
</gene>
<dbReference type="Gene3D" id="3.40.50.300">
    <property type="entry name" value="P-loop containing nucleotide triphosphate hydrolases"/>
    <property type="match status" value="1"/>
</dbReference>
<accession>A0A2D3WK88</accession>
<evidence type="ECO:0000256" key="1">
    <source>
        <dbReference type="ARBA" id="ARBA00022741"/>
    </source>
</evidence>
<dbReference type="InterPro" id="IPR003439">
    <property type="entry name" value="ABC_transporter-like_ATP-bd"/>
</dbReference>
<proteinExistence type="predicted"/>
<reference evidence="4 5" key="1">
    <citation type="journal article" date="2017" name="Front. Microbiol.">
        <title>Comparative Genomic Analysis of the Class Epsilonproteobacteria and Proposed Reclassification to Epsilonbacteraeota (phyl. nov.).</title>
        <authorList>
            <person name="Waite D.W."/>
            <person name="Vanwonterghem I."/>
            <person name="Rinke C."/>
            <person name="Parks D.H."/>
            <person name="Zhang Y."/>
            <person name="Takai K."/>
            <person name="Sievert S.M."/>
            <person name="Simon J."/>
            <person name="Campbell B.J."/>
            <person name="Hanson T.E."/>
            <person name="Woyke T."/>
            <person name="Klotz M.G."/>
            <person name="Hugenholtz P."/>
        </authorList>
    </citation>
    <scope>NUCLEOTIDE SEQUENCE [LARGE SCALE GENOMIC DNA]</scope>
    <source>
        <strain evidence="4">UBA12443</strain>
    </source>
</reference>